<gene>
    <name evidence="1" type="ORF">IU459_30070</name>
</gene>
<name>A0ABS0D0V8_9NOCA</name>
<protein>
    <submittedName>
        <fullName evidence="1">Glyoxalase</fullName>
    </submittedName>
</protein>
<accession>A0ABS0D0V8</accession>
<dbReference type="Proteomes" id="UP000702209">
    <property type="component" value="Unassembled WGS sequence"/>
</dbReference>
<dbReference type="InterPro" id="IPR029068">
    <property type="entry name" value="Glyas_Bleomycin-R_OHBP_Dase"/>
</dbReference>
<dbReference type="EMBL" id="JADLQX010000031">
    <property type="protein sequence ID" value="MBF6301758.1"/>
    <property type="molecule type" value="Genomic_DNA"/>
</dbReference>
<evidence type="ECO:0000313" key="1">
    <source>
        <dbReference type="EMBL" id="MBF6301758.1"/>
    </source>
</evidence>
<proteinExistence type="predicted"/>
<dbReference type="SUPFAM" id="SSF54593">
    <property type="entry name" value="Glyoxalase/Bleomycin resistance protein/Dihydroxybiphenyl dioxygenase"/>
    <property type="match status" value="1"/>
</dbReference>
<dbReference type="Gene3D" id="3.10.180.10">
    <property type="entry name" value="2,3-Dihydroxybiphenyl 1,2-Dioxygenase, domain 1"/>
    <property type="match status" value="1"/>
</dbReference>
<sequence length="237" mass="25933">MSDTAVPQLWTGDLAGTLDFYKTLGYVVTHEQTRPYIYGAVEDHGCALHFVTAPTGDIPAERAACLVMVDDVATRHQAFTTALRARYGKVPAKGLPRITRFRPGQSRFTVVDPAGNQVIYIQRDEPMKLEYGGSKALNGLAKVLDNARILRDFKNDDKAAFRVLEVGLGRFRLEAPRLDVARALAALTELAVAADDPGRAAQFRTELRAMELSDTERAAVGGELRASDDLAAWLSET</sequence>
<dbReference type="RefSeq" id="WP_195132967.1">
    <property type="nucleotide sequence ID" value="NZ_JADLQX010000031.1"/>
</dbReference>
<organism evidence="1 2">
    <name type="scientific">Nocardia amamiensis</name>
    <dbReference type="NCBI Taxonomy" id="404578"/>
    <lineage>
        <taxon>Bacteria</taxon>
        <taxon>Bacillati</taxon>
        <taxon>Actinomycetota</taxon>
        <taxon>Actinomycetes</taxon>
        <taxon>Mycobacteriales</taxon>
        <taxon>Nocardiaceae</taxon>
        <taxon>Nocardia</taxon>
    </lineage>
</organism>
<comment type="caution">
    <text evidence="1">The sequence shown here is derived from an EMBL/GenBank/DDBJ whole genome shotgun (WGS) entry which is preliminary data.</text>
</comment>
<evidence type="ECO:0000313" key="2">
    <source>
        <dbReference type="Proteomes" id="UP000702209"/>
    </source>
</evidence>
<keyword evidence="2" id="KW-1185">Reference proteome</keyword>
<reference evidence="1 2" key="1">
    <citation type="submission" date="2020-10" db="EMBL/GenBank/DDBJ databases">
        <title>Identification of Nocardia species via Next-generation sequencing and recognition of intraspecies genetic diversity.</title>
        <authorList>
            <person name="Li P."/>
            <person name="Li P."/>
            <person name="Lu B."/>
        </authorList>
    </citation>
    <scope>NUCLEOTIDE SEQUENCE [LARGE SCALE GENOMIC DNA]</scope>
    <source>
        <strain evidence="1 2">BJ06-0157</strain>
    </source>
</reference>